<dbReference type="PANTHER" id="PTHR30572:SF18">
    <property type="entry name" value="ABC-TYPE MACROLIDE FAMILY EXPORT SYSTEM PERMEASE COMPONENT 2"/>
    <property type="match status" value="1"/>
</dbReference>
<name>A0A512BB70_9BACT</name>
<dbReference type="Proteomes" id="UP000321513">
    <property type="component" value="Unassembled WGS sequence"/>
</dbReference>
<dbReference type="GO" id="GO:0005886">
    <property type="term" value="C:plasma membrane"/>
    <property type="evidence" value="ECO:0007669"/>
    <property type="project" value="UniProtKB-SubCell"/>
</dbReference>
<comment type="caution">
    <text evidence="9">The sequence shown here is derived from an EMBL/GenBank/DDBJ whole genome shotgun (WGS) entry which is preliminary data.</text>
</comment>
<evidence type="ECO:0000256" key="5">
    <source>
        <dbReference type="ARBA" id="ARBA00023136"/>
    </source>
</evidence>
<evidence type="ECO:0000256" key="6">
    <source>
        <dbReference type="SAM" id="Phobius"/>
    </source>
</evidence>
<feature type="transmembrane region" description="Helical" evidence="6">
    <location>
        <begin position="356"/>
        <end position="375"/>
    </location>
</feature>
<organism evidence="9 10">
    <name type="scientific">Segetibacter aerophilus</name>
    <dbReference type="NCBI Taxonomy" id="670293"/>
    <lineage>
        <taxon>Bacteria</taxon>
        <taxon>Pseudomonadati</taxon>
        <taxon>Bacteroidota</taxon>
        <taxon>Chitinophagia</taxon>
        <taxon>Chitinophagales</taxon>
        <taxon>Chitinophagaceae</taxon>
        <taxon>Segetibacter</taxon>
    </lineage>
</organism>
<feature type="transmembrane region" description="Helical" evidence="6">
    <location>
        <begin position="442"/>
        <end position="466"/>
    </location>
</feature>
<keyword evidence="5 6" id="KW-0472">Membrane</keyword>
<keyword evidence="3 6" id="KW-0812">Transmembrane</keyword>
<sequence>MFNNYFTIAVRNFLRNKTFSVINVLGLSIGISAALVMFLIVYYEFSFDKFVPDRDRVYRVVLDAKFSGTEGHSAGLPAPLGSAIENEVTGVEKTVPVFQFQGDGTAKVEVATATPGKPVIYKKQPNVVFTNPQYFSLLGYSWIVGSPQAGMQDPFSVVLTESRAKQYFPGIPVTDVIGKQITYNGVTTTVAGVVKDLNKTTAFTADQFISLATIAKTNLQDNFMMTVWDDWMAYSQLYIKLSEGTNPQATEAQLKVLLNKYNKKANKDANNTMSFHLQPLDDIHFNGLYQSVGGRVANKLTLYGLLAIAAFLLLLGCINFINLTTAQATKRAKEIGIRKTMGSSRKQLVLQFLSETLFITVIATVISVALIPLLLKMFTDFIPPGLHFDLFNQPKLILFLLILTIAVSFLSGLYPALILSGYKPVSVLKGQAFNDSGQTRNAWVRKTLTVSQFVIAQFFIIATLMVSKQINYSMNADLGFKKDAILTFETPRDTVKTHGQKLLHEIQSIPEVEIAASGFLSPADLGVAFTNISYPEKKDIVANVQIRWGDPNYLNVYGIKLLAGRNVKPSDSNKELIINETYAKILGFKKPEEALNKYLNLNSKDLPIVGIMQDFHDQSFRASIGPIAFAGNNGTIYHVRLKPNNANGHVWQSAIAKMEKAYKQMYPEEDFKYSFFDETISKMYQSEQNTARLLKWASGLAIFISCLGLLGLVIYITNTRTKEIGIRKILGASVATIVSILSRDFMRLVILAFLIAAPIAWWASYKWLQDFVYRTPMSWWVFALSGLVMIVLAVITLGIQTIKAAVANPVKSLRTE</sequence>
<dbReference type="RefSeq" id="WP_147203332.1">
    <property type="nucleotide sequence ID" value="NZ_BJYT01000005.1"/>
</dbReference>
<feature type="transmembrane region" description="Helical" evidence="6">
    <location>
        <begin position="693"/>
        <end position="718"/>
    </location>
</feature>
<evidence type="ECO:0000256" key="4">
    <source>
        <dbReference type="ARBA" id="ARBA00022989"/>
    </source>
</evidence>
<dbReference type="InterPro" id="IPR003838">
    <property type="entry name" value="ABC3_permease_C"/>
</dbReference>
<protein>
    <submittedName>
        <fullName evidence="9">ABC transporter permease</fullName>
    </submittedName>
</protein>
<evidence type="ECO:0000313" key="10">
    <source>
        <dbReference type="Proteomes" id="UP000321513"/>
    </source>
</evidence>
<dbReference type="InterPro" id="IPR025857">
    <property type="entry name" value="MacB_PCD"/>
</dbReference>
<feature type="transmembrane region" description="Helical" evidence="6">
    <location>
        <begin position="300"/>
        <end position="321"/>
    </location>
</feature>
<evidence type="ECO:0000256" key="3">
    <source>
        <dbReference type="ARBA" id="ARBA00022692"/>
    </source>
</evidence>
<feature type="domain" description="ABC3 transporter permease C-terminal" evidence="7">
    <location>
        <begin position="307"/>
        <end position="422"/>
    </location>
</feature>
<gene>
    <name evidence="9" type="ORF">SAE01_17040</name>
</gene>
<dbReference type="OrthoDB" id="1451596at2"/>
<dbReference type="InterPro" id="IPR050250">
    <property type="entry name" value="Macrolide_Exporter_MacB"/>
</dbReference>
<dbReference type="EMBL" id="BJYT01000005">
    <property type="protein sequence ID" value="GEO09208.1"/>
    <property type="molecule type" value="Genomic_DNA"/>
</dbReference>
<dbReference type="PANTHER" id="PTHR30572">
    <property type="entry name" value="MEMBRANE COMPONENT OF TRANSPORTER-RELATED"/>
    <property type="match status" value="1"/>
</dbReference>
<comment type="subcellular location">
    <subcellularLocation>
        <location evidence="1">Cell membrane</location>
        <topology evidence="1">Multi-pass membrane protein</topology>
    </subcellularLocation>
</comment>
<dbReference type="Pfam" id="PF12704">
    <property type="entry name" value="MacB_PCD"/>
    <property type="match status" value="2"/>
</dbReference>
<dbReference type="GO" id="GO:0022857">
    <property type="term" value="F:transmembrane transporter activity"/>
    <property type="evidence" value="ECO:0007669"/>
    <property type="project" value="TreeGrafter"/>
</dbReference>
<reference evidence="9 10" key="1">
    <citation type="submission" date="2019-07" db="EMBL/GenBank/DDBJ databases">
        <title>Whole genome shotgun sequence of Segetibacter aerophilus NBRC 106135.</title>
        <authorList>
            <person name="Hosoyama A."/>
            <person name="Uohara A."/>
            <person name="Ohji S."/>
            <person name="Ichikawa N."/>
        </authorList>
    </citation>
    <scope>NUCLEOTIDE SEQUENCE [LARGE SCALE GENOMIC DNA]</scope>
    <source>
        <strain evidence="9 10">NBRC 106135</strain>
    </source>
</reference>
<evidence type="ECO:0000256" key="2">
    <source>
        <dbReference type="ARBA" id="ARBA00022475"/>
    </source>
</evidence>
<dbReference type="Pfam" id="PF02687">
    <property type="entry name" value="FtsX"/>
    <property type="match status" value="2"/>
</dbReference>
<evidence type="ECO:0000259" key="8">
    <source>
        <dbReference type="Pfam" id="PF12704"/>
    </source>
</evidence>
<accession>A0A512BB70</accession>
<feature type="domain" description="MacB-like periplasmic core" evidence="8">
    <location>
        <begin position="448"/>
        <end position="619"/>
    </location>
</feature>
<keyword evidence="2" id="KW-1003">Cell membrane</keyword>
<dbReference type="AlphaFoldDB" id="A0A512BB70"/>
<proteinExistence type="predicted"/>
<feature type="transmembrane region" description="Helical" evidence="6">
    <location>
        <begin position="777"/>
        <end position="799"/>
    </location>
</feature>
<keyword evidence="10" id="KW-1185">Reference proteome</keyword>
<keyword evidence="4 6" id="KW-1133">Transmembrane helix</keyword>
<evidence type="ECO:0000256" key="1">
    <source>
        <dbReference type="ARBA" id="ARBA00004651"/>
    </source>
</evidence>
<evidence type="ECO:0000259" key="7">
    <source>
        <dbReference type="Pfam" id="PF02687"/>
    </source>
</evidence>
<feature type="transmembrane region" description="Helical" evidence="6">
    <location>
        <begin position="396"/>
        <end position="422"/>
    </location>
</feature>
<feature type="transmembrane region" description="Helical" evidence="6">
    <location>
        <begin position="748"/>
        <end position="765"/>
    </location>
</feature>
<feature type="transmembrane region" description="Helical" evidence="6">
    <location>
        <begin position="20"/>
        <end position="43"/>
    </location>
</feature>
<feature type="domain" description="MacB-like periplasmic core" evidence="8">
    <location>
        <begin position="20"/>
        <end position="255"/>
    </location>
</feature>
<feature type="domain" description="ABC3 transporter permease C-terminal" evidence="7">
    <location>
        <begin position="698"/>
        <end position="808"/>
    </location>
</feature>
<evidence type="ECO:0000313" key="9">
    <source>
        <dbReference type="EMBL" id="GEO09208.1"/>
    </source>
</evidence>